<dbReference type="InterPro" id="IPR042089">
    <property type="entry name" value="Peptidase_M13_dom_2"/>
</dbReference>
<gene>
    <name evidence="12" type="ORF">V5799_002163</name>
</gene>
<evidence type="ECO:0000256" key="4">
    <source>
        <dbReference type="ARBA" id="ARBA00022723"/>
    </source>
</evidence>
<dbReference type="GO" id="GO:0016485">
    <property type="term" value="P:protein processing"/>
    <property type="evidence" value="ECO:0007669"/>
    <property type="project" value="TreeGrafter"/>
</dbReference>
<name>A0AAQ4CY42_AMBAM</name>
<evidence type="ECO:0000256" key="8">
    <source>
        <dbReference type="ARBA" id="ARBA00023157"/>
    </source>
</evidence>
<evidence type="ECO:0000256" key="3">
    <source>
        <dbReference type="ARBA" id="ARBA00022670"/>
    </source>
</evidence>
<evidence type="ECO:0000259" key="11">
    <source>
        <dbReference type="Pfam" id="PF05649"/>
    </source>
</evidence>
<comment type="cofactor">
    <cofactor evidence="1">
        <name>Zn(2+)</name>
        <dbReference type="ChEBI" id="CHEBI:29105"/>
    </cofactor>
</comment>
<evidence type="ECO:0008006" key="14">
    <source>
        <dbReference type="Google" id="ProtNLM"/>
    </source>
</evidence>
<evidence type="ECO:0000313" key="13">
    <source>
        <dbReference type="Proteomes" id="UP001321473"/>
    </source>
</evidence>
<proteinExistence type="inferred from homology"/>
<dbReference type="PRINTS" id="PR00786">
    <property type="entry name" value="NEPRILYSIN"/>
</dbReference>
<dbReference type="PANTHER" id="PTHR11733:SF167">
    <property type="entry name" value="FI17812P1-RELATED"/>
    <property type="match status" value="1"/>
</dbReference>
<dbReference type="Proteomes" id="UP001321473">
    <property type="component" value="Unassembled WGS sequence"/>
</dbReference>
<dbReference type="Gene3D" id="3.40.390.10">
    <property type="entry name" value="Collagenase (Catalytic Domain)"/>
    <property type="match status" value="2"/>
</dbReference>
<keyword evidence="5" id="KW-0378">Hydrolase</keyword>
<evidence type="ECO:0000256" key="2">
    <source>
        <dbReference type="ARBA" id="ARBA00007357"/>
    </source>
</evidence>
<comment type="similarity">
    <text evidence="2">Belongs to the peptidase M13 family.</text>
</comment>
<dbReference type="Pfam" id="PF05649">
    <property type="entry name" value="Peptidase_M13_N"/>
    <property type="match status" value="1"/>
</dbReference>
<feature type="domain" description="Peptidase M13 C-terminal" evidence="10">
    <location>
        <begin position="417"/>
        <end position="623"/>
    </location>
</feature>
<dbReference type="InterPro" id="IPR024079">
    <property type="entry name" value="MetalloPept_cat_dom_sf"/>
</dbReference>
<keyword evidence="8" id="KW-1015">Disulfide bond</keyword>
<reference evidence="12 13" key="1">
    <citation type="journal article" date="2023" name="Arcadia Sci">
        <title>De novo assembly of a long-read Amblyomma americanum tick genome.</title>
        <authorList>
            <person name="Chou S."/>
            <person name="Poskanzer K.E."/>
            <person name="Rollins M."/>
            <person name="Thuy-Boun P.S."/>
        </authorList>
    </citation>
    <scope>NUCLEOTIDE SEQUENCE [LARGE SCALE GENOMIC DNA]</scope>
    <source>
        <strain evidence="12">F_SG_1</strain>
        <tissue evidence="12">Salivary glands</tissue>
    </source>
</reference>
<keyword evidence="6" id="KW-0862">Zinc</keyword>
<keyword evidence="13" id="KW-1185">Reference proteome</keyword>
<dbReference type="InterPro" id="IPR018497">
    <property type="entry name" value="Peptidase_M13_C"/>
</dbReference>
<evidence type="ECO:0000313" key="12">
    <source>
        <dbReference type="EMBL" id="KAK8755132.1"/>
    </source>
</evidence>
<dbReference type="Pfam" id="PF01431">
    <property type="entry name" value="Peptidase_M13"/>
    <property type="match status" value="1"/>
</dbReference>
<protein>
    <recommendedName>
        <fullName evidence="14">M13 family peptidase</fullName>
    </recommendedName>
</protein>
<evidence type="ECO:0000256" key="9">
    <source>
        <dbReference type="ARBA" id="ARBA00023180"/>
    </source>
</evidence>
<evidence type="ECO:0000256" key="6">
    <source>
        <dbReference type="ARBA" id="ARBA00022833"/>
    </source>
</evidence>
<evidence type="ECO:0000259" key="10">
    <source>
        <dbReference type="Pfam" id="PF01431"/>
    </source>
</evidence>
<evidence type="ECO:0000256" key="5">
    <source>
        <dbReference type="ARBA" id="ARBA00022801"/>
    </source>
</evidence>
<dbReference type="SUPFAM" id="SSF55486">
    <property type="entry name" value="Metalloproteases ('zincins'), catalytic domain"/>
    <property type="match status" value="1"/>
</dbReference>
<evidence type="ECO:0000256" key="1">
    <source>
        <dbReference type="ARBA" id="ARBA00001947"/>
    </source>
</evidence>
<keyword evidence="9" id="KW-0325">Glycoprotein</keyword>
<dbReference type="EMBL" id="JARKHS020036669">
    <property type="protein sequence ID" value="KAK8755132.1"/>
    <property type="molecule type" value="Genomic_DNA"/>
</dbReference>
<dbReference type="PANTHER" id="PTHR11733">
    <property type="entry name" value="ZINC METALLOPROTEASE FAMILY M13 NEPRILYSIN-RELATED"/>
    <property type="match status" value="1"/>
</dbReference>
<dbReference type="PROSITE" id="PS51885">
    <property type="entry name" value="NEPRILYSIN"/>
    <property type="match status" value="1"/>
</dbReference>
<keyword evidence="7" id="KW-0482">Metalloprotease</keyword>
<feature type="domain" description="Peptidase M13 N-terminal" evidence="11">
    <location>
        <begin position="83"/>
        <end position="311"/>
    </location>
</feature>
<dbReference type="InterPro" id="IPR008753">
    <property type="entry name" value="Peptidase_M13_N"/>
</dbReference>
<dbReference type="GO" id="GO:0005886">
    <property type="term" value="C:plasma membrane"/>
    <property type="evidence" value="ECO:0007669"/>
    <property type="project" value="TreeGrafter"/>
</dbReference>
<comment type="caution">
    <text evidence="12">The sequence shown here is derived from an EMBL/GenBank/DDBJ whole genome shotgun (WGS) entry which is preliminary data.</text>
</comment>
<organism evidence="12 13">
    <name type="scientific">Amblyomma americanum</name>
    <name type="common">Lone star tick</name>
    <dbReference type="NCBI Taxonomy" id="6943"/>
    <lineage>
        <taxon>Eukaryota</taxon>
        <taxon>Metazoa</taxon>
        <taxon>Ecdysozoa</taxon>
        <taxon>Arthropoda</taxon>
        <taxon>Chelicerata</taxon>
        <taxon>Arachnida</taxon>
        <taxon>Acari</taxon>
        <taxon>Parasitiformes</taxon>
        <taxon>Ixodida</taxon>
        <taxon>Ixodoidea</taxon>
        <taxon>Ixodidae</taxon>
        <taxon>Amblyomminae</taxon>
        <taxon>Amblyomma</taxon>
    </lineage>
</organism>
<dbReference type="Gene3D" id="1.10.1380.10">
    <property type="entry name" value="Neutral endopeptidase , domain2"/>
    <property type="match status" value="2"/>
</dbReference>
<accession>A0AAQ4CY42</accession>
<evidence type="ECO:0000256" key="7">
    <source>
        <dbReference type="ARBA" id="ARBA00023049"/>
    </source>
</evidence>
<dbReference type="InterPro" id="IPR000718">
    <property type="entry name" value="Peptidase_M13"/>
</dbReference>
<dbReference type="FunFam" id="3.40.390.10:FF:000076">
    <property type="entry name" value="membrane metallo-endopeptidase-like 1"/>
    <property type="match status" value="1"/>
</dbReference>
<keyword evidence="3" id="KW-0645">Protease</keyword>
<dbReference type="AlphaFoldDB" id="A0AAQ4CY42"/>
<dbReference type="CDD" id="cd08662">
    <property type="entry name" value="M13"/>
    <property type="match status" value="1"/>
</dbReference>
<keyword evidence="4" id="KW-0479">Metal-binding</keyword>
<dbReference type="GO" id="GO:0046872">
    <property type="term" value="F:metal ion binding"/>
    <property type="evidence" value="ECO:0007669"/>
    <property type="project" value="UniProtKB-KW"/>
</dbReference>
<sequence>MYTTCLAVYCYCSACDGIFIAQIRIMPATSLVIVACLSTWATFTASVLTDADGPKGNYTVCRTKVCKQRAKLINESLDRSVDPCDDFYSYACGGWIKNHPVPESKSTTGTFRLLHDELQETLKGILESMTLVYECQNITDKAAVAYNACMAVPTSKDRPDVMLKIMNISGLVHWPITEDCTGKFKNCTEVLNVTGHFPILSVSVGRDVKKLNSNVIGIDQIDFLTVGRNQLIHPDKEENKEIIDAYKELIKAALSFMRPNISDWELTVLSDTIVDFEGQLANLTAPPEERRDFRKIYNRVTIRELQENFTNVKDLAKRLMAVFNETLQTAEWMDNETRKTAEAKLVKMGTKIGYPNWLHNTTYLEELYRFVPQLGSNCTFAEMLRFIARNHWVQQMLKLPEPYDKDAEWLVGPAFVNAFYNPSNNEMVYPSGVLQGALYKRGLPPSINYGAIGMVVGHEMTHGFDDMGSQFDADGALKQWWTNETRAHFEEKAKCFQYQYGNITDQAANMSLNGRNTVGENIADNGGLRMAFGAYDRLLKEGAENETRLAGLEDLSGQQLFFIANGMVWCSNSRPEYLRQLIQYDPHSPHRYRVNVPMGNMETFRIAFKCPSNSTMILKNRCTLW</sequence>
<dbReference type="GO" id="GO:0004222">
    <property type="term" value="F:metalloendopeptidase activity"/>
    <property type="evidence" value="ECO:0007669"/>
    <property type="project" value="InterPro"/>
</dbReference>